<name>A0AAD1XJR0_EUPCR</name>
<sequence>MCSLFLRFCKVLEHGNTANTDWCHLILSLYLFVAEFFKKRFSSFINIFRKREEF</sequence>
<dbReference type="Proteomes" id="UP001295684">
    <property type="component" value="Unassembled WGS sequence"/>
</dbReference>
<proteinExistence type="predicted"/>
<dbReference type="EMBL" id="CAMPGE010015412">
    <property type="protein sequence ID" value="CAI2374036.1"/>
    <property type="molecule type" value="Genomic_DNA"/>
</dbReference>
<gene>
    <name evidence="1" type="ORF">ECRASSUSDP1_LOCUS15386</name>
</gene>
<accession>A0AAD1XJR0</accession>
<evidence type="ECO:0000313" key="2">
    <source>
        <dbReference type="Proteomes" id="UP001295684"/>
    </source>
</evidence>
<comment type="caution">
    <text evidence="1">The sequence shown here is derived from an EMBL/GenBank/DDBJ whole genome shotgun (WGS) entry which is preliminary data.</text>
</comment>
<organism evidence="1 2">
    <name type="scientific">Euplotes crassus</name>
    <dbReference type="NCBI Taxonomy" id="5936"/>
    <lineage>
        <taxon>Eukaryota</taxon>
        <taxon>Sar</taxon>
        <taxon>Alveolata</taxon>
        <taxon>Ciliophora</taxon>
        <taxon>Intramacronucleata</taxon>
        <taxon>Spirotrichea</taxon>
        <taxon>Hypotrichia</taxon>
        <taxon>Euplotida</taxon>
        <taxon>Euplotidae</taxon>
        <taxon>Moneuplotes</taxon>
    </lineage>
</organism>
<keyword evidence="2" id="KW-1185">Reference proteome</keyword>
<dbReference type="AlphaFoldDB" id="A0AAD1XJR0"/>
<reference evidence="1" key="1">
    <citation type="submission" date="2023-07" db="EMBL/GenBank/DDBJ databases">
        <authorList>
            <consortium name="AG Swart"/>
            <person name="Singh M."/>
            <person name="Singh A."/>
            <person name="Seah K."/>
            <person name="Emmerich C."/>
        </authorList>
    </citation>
    <scope>NUCLEOTIDE SEQUENCE</scope>
    <source>
        <strain evidence="1">DP1</strain>
    </source>
</reference>
<protein>
    <submittedName>
        <fullName evidence="1">Uncharacterized protein</fullName>
    </submittedName>
</protein>
<evidence type="ECO:0000313" key="1">
    <source>
        <dbReference type="EMBL" id="CAI2374036.1"/>
    </source>
</evidence>